<reference evidence="2" key="1">
    <citation type="journal article" date="2013" name="Nat. Commun.">
        <title>Whole-genome sequencing of Oryza brachyantha reveals mechanisms underlying Oryza genome evolution.</title>
        <authorList>
            <person name="Chen J."/>
            <person name="Huang Q."/>
            <person name="Gao D."/>
            <person name="Wang J."/>
            <person name="Lang Y."/>
            <person name="Liu T."/>
            <person name="Li B."/>
            <person name="Bai Z."/>
            <person name="Luis Goicoechea J."/>
            <person name="Liang C."/>
            <person name="Chen C."/>
            <person name="Zhang W."/>
            <person name="Sun S."/>
            <person name="Liao Y."/>
            <person name="Zhang X."/>
            <person name="Yang L."/>
            <person name="Song C."/>
            <person name="Wang M."/>
            <person name="Shi J."/>
            <person name="Liu G."/>
            <person name="Liu J."/>
            <person name="Zhou H."/>
            <person name="Zhou W."/>
            <person name="Yu Q."/>
            <person name="An N."/>
            <person name="Chen Y."/>
            <person name="Cai Q."/>
            <person name="Wang B."/>
            <person name="Liu B."/>
            <person name="Min J."/>
            <person name="Huang Y."/>
            <person name="Wu H."/>
            <person name="Li Z."/>
            <person name="Zhang Y."/>
            <person name="Yin Y."/>
            <person name="Song W."/>
            <person name="Jiang J."/>
            <person name="Jackson S.A."/>
            <person name="Wing R.A."/>
            <person name="Wang J."/>
            <person name="Chen M."/>
        </authorList>
    </citation>
    <scope>NUCLEOTIDE SEQUENCE [LARGE SCALE GENOMIC DNA]</scope>
    <source>
        <strain evidence="2">cv. IRGC 101232</strain>
    </source>
</reference>
<name>J3M515_ORYBR</name>
<accession>J3M515</accession>
<feature type="compositionally biased region" description="Polar residues" evidence="1">
    <location>
        <begin position="71"/>
        <end position="82"/>
    </location>
</feature>
<evidence type="ECO:0000313" key="2">
    <source>
        <dbReference type="EnsemblPlants" id="OB05G16890.1"/>
    </source>
</evidence>
<feature type="region of interest" description="Disordered" evidence="1">
    <location>
        <begin position="45"/>
        <end position="104"/>
    </location>
</feature>
<protein>
    <submittedName>
        <fullName evidence="2">Uncharacterized protein</fullName>
    </submittedName>
</protein>
<dbReference type="EnsemblPlants" id="OB05G16890.1">
    <property type="protein sequence ID" value="OB05G16890.1"/>
    <property type="gene ID" value="OB05G16890"/>
</dbReference>
<proteinExistence type="predicted"/>
<dbReference type="Proteomes" id="UP000006038">
    <property type="component" value="Chromosome 5"/>
</dbReference>
<evidence type="ECO:0000256" key="1">
    <source>
        <dbReference type="SAM" id="MobiDB-lite"/>
    </source>
</evidence>
<sequence length="104" mass="10779">MPPCAVPRSATCAATSAAIPFTSLAAAPRLGSPERRRAMYHRRLLQAAGASPDRRPPAVASPDGCLPAATTEGNRSPSVSRRLSSHPRPEPAFPSPATLTVGLL</sequence>
<dbReference type="HOGENOM" id="CLU_2254294_0_0_1"/>
<reference evidence="2" key="2">
    <citation type="submission" date="2013-04" db="UniProtKB">
        <authorList>
            <consortium name="EnsemblPlants"/>
        </authorList>
    </citation>
    <scope>IDENTIFICATION</scope>
</reference>
<dbReference type="Gramene" id="OB05G16890.1">
    <property type="protein sequence ID" value="OB05G16890.1"/>
    <property type="gene ID" value="OB05G16890"/>
</dbReference>
<dbReference type="AlphaFoldDB" id="J3M515"/>
<keyword evidence="3" id="KW-1185">Reference proteome</keyword>
<organism evidence="2">
    <name type="scientific">Oryza brachyantha</name>
    <name type="common">malo sina</name>
    <dbReference type="NCBI Taxonomy" id="4533"/>
    <lineage>
        <taxon>Eukaryota</taxon>
        <taxon>Viridiplantae</taxon>
        <taxon>Streptophyta</taxon>
        <taxon>Embryophyta</taxon>
        <taxon>Tracheophyta</taxon>
        <taxon>Spermatophyta</taxon>
        <taxon>Magnoliopsida</taxon>
        <taxon>Liliopsida</taxon>
        <taxon>Poales</taxon>
        <taxon>Poaceae</taxon>
        <taxon>BOP clade</taxon>
        <taxon>Oryzoideae</taxon>
        <taxon>Oryzeae</taxon>
        <taxon>Oryzinae</taxon>
        <taxon>Oryza</taxon>
    </lineage>
</organism>
<evidence type="ECO:0000313" key="3">
    <source>
        <dbReference type="Proteomes" id="UP000006038"/>
    </source>
</evidence>